<organism evidence="3 4">
    <name type="scientific">Salimicrobium album</name>
    <dbReference type="NCBI Taxonomy" id="50717"/>
    <lineage>
        <taxon>Bacteria</taxon>
        <taxon>Bacillati</taxon>
        <taxon>Bacillota</taxon>
        <taxon>Bacilli</taxon>
        <taxon>Bacillales</taxon>
        <taxon>Bacillaceae</taxon>
        <taxon>Salimicrobium</taxon>
    </lineage>
</organism>
<keyword evidence="4" id="KW-1185">Reference proteome</keyword>
<dbReference type="EMBL" id="FNOS01000002">
    <property type="protein sequence ID" value="SDX62991.1"/>
    <property type="molecule type" value="Genomic_DNA"/>
</dbReference>
<dbReference type="NCBIfam" id="TIGR01665">
    <property type="entry name" value="put_anti_recept"/>
    <property type="match status" value="1"/>
</dbReference>
<dbReference type="InterPro" id="IPR007119">
    <property type="entry name" value="Phage_tail_spike_N"/>
</dbReference>
<dbReference type="InterPro" id="IPR013320">
    <property type="entry name" value="ConA-like_dom_sf"/>
</dbReference>
<accession>A0A1H3D9B2</accession>
<keyword evidence="1" id="KW-0175">Coiled coil</keyword>
<evidence type="ECO:0000313" key="4">
    <source>
        <dbReference type="Proteomes" id="UP000198647"/>
    </source>
</evidence>
<dbReference type="Gene3D" id="2.60.120.200">
    <property type="match status" value="1"/>
</dbReference>
<sequence>MFIGQTPDTNVLNQRKKQPALIHILDSQTDETTAVIGKDQPYWEDKHKIALKKNVETFDFHTIFNGVKNEHIKTGARATIPDGNGYYREMIIDETILTRDALEVYSTGSHNELKKAKPIYPETYTGATIDTILDEVLLNTGWQRGITDYSGTHKIKWDDYRSPFDALQLLPTIFDVELRFRVEQDSGKLYRFVDAVRKRGKDSGKEIVSGKDLLNVKRRDHIKDQVTALLGIGPEKEDGTRLVVEVTDGDALQSWGRNGRHKWQVYEPDSDREDMTLDELERYTRTELDKRKAAAVEYEGKAIDIAQAFGRSHEGIHIGYTSRIKATEFNPPIYLDSRIIEVERSIADDSQKTFVLGEFIEHTEEDINKLRKQLLGKIAGKTSIVYQTTPPEDTTVTWGDTSEGGGFKRYAADVGMWLPQADVTSENTAKDTANVAGRPSETIEDKQGAQEKASKALEDAKVDAQTKANAAQTAAEEYALAKADLAETQAKAHADGKITAEEQARIAADTEKLNQAKTHADQAASNAETAAKDYADARLTNYVTATLYDSEMSDLQAQIDNQVQSHFYSYEPTLTNVPASDWTTIAEKDKHVGDLFFDTDKGHSYRFAKQSGNYRWVQVRDEGIAKALEDASQAQDTADNKRRVFVAQPTTPYDKGDLWNDNKKIKQSTVTKTDSATFSKSDWELIGDVTGENTAKDTQYVNGRPAKTIEDVTGAQIKADTAEQASKKYAEGKANLAETQAKAYADGKITDEEQARIDADKKALKEAEKRIDNSVANVDSHVKLNGDGYVEFSEFTLNKDASSLQMKVQVTDLSAGRTLFKHNSHSYRWIGLMTEGTIRAETGDNLEYFNANTNVEVNRVVTLTVTFDKGTYKWYQDGELISSHEVLNDTPLLYFGRIMENASYPDGFVGKVYEIKRWDRPLSKDEIFYNNAAGLVNHWSFDEGTGDVVKDNVGGNDGTIVNGSWGGNFVKSTEIVKDYADAAASQAEKNAKDYSVSETVYNNKMQDVATDLTAKAEITYVDGQLVSKANKNETYTISETDNLLLNKVSVTKFNTDMDGVVQNLNANSTLLAQNQEAIALKADDSRVDSIAGSVSDNSAQLSVQSEEISTKVESSTYSKDRVASGLDNEDSKGTVIPATQQGTWYRIAKNPGNRAWARFIIRDTTSGQHGTAQFTAGTMYNKESSQDFTLLSLTKYGSFPFNKARIVTGGTYDDQFLDVFFWEDRDSSVQFWIKENIQESGWQAIDWESVGAISTGQTETIYDLTLEDSIGRRVGSAESSITQQADEIDRRVRKDDVISVINQTPELVRISANKLNLEGYAKFTDLSTEGQTTIHGGNLITSSMKWDVGRGGTMMLGGLNNGNGVFIVQDDEGENVVELDAADKGFQEVRIGNVLSSSVVKTNFDDYTIKIEPSRGDLWQDAINEIPKYNEGNVTVQIVGSSGNTSENVLVTGFIGGGSITFDIQTSRPKIDGTFKVTRNTNRIYVSGFDVNGTESPSVVTNASPGSQVDNVTVYGNGQSLAFENQNGSVVFSNLQAYDVDRCIRSSYASHLTVIACKGFGSTTGIEARFGGIITGYGTAPDSSSYPTFEGQGGKILSNFSHDAGSATIPAPPEKTKRFKAVNAAGWRPQGGWVKNQPLQGEWAGYGSYKGLWIFEGLGAELRGKTIKRMRIKVKREARGGKSADVTIRFRTHNYTSIPGGEPTLGSAVELGHFKWEEDRWEGIRSSLFPAFENGNAEGIGIYGGGYAYMSAGAVLEVTYQ</sequence>
<feature type="compositionally biased region" description="Basic and acidic residues" evidence="2">
    <location>
        <begin position="441"/>
        <end position="454"/>
    </location>
</feature>
<evidence type="ECO:0000256" key="1">
    <source>
        <dbReference type="SAM" id="Coils"/>
    </source>
</evidence>
<feature type="region of interest" description="Disordered" evidence="2">
    <location>
        <begin position="424"/>
        <end position="454"/>
    </location>
</feature>
<evidence type="ECO:0000256" key="2">
    <source>
        <dbReference type="SAM" id="MobiDB-lite"/>
    </source>
</evidence>
<reference evidence="3 4" key="1">
    <citation type="submission" date="2016-10" db="EMBL/GenBank/DDBJ databases">
        <authorList>
            <person name="Varghese N."/>
            <person name="Submissions S."/>
        </authorList>
    </citation>
    <scope>NUCLEOTIDE SEQUENCE [LARGE SCALE GENOMIC DNA]</scope>
    <source>
        <strain evidence="3 4">DSM 20748</strain>
    </source>
</reference>
<evidence type="ECO:0000313" key="3">
    <source>
        <dbReference type="EMBL" id="SDX62991.1"/>
    </source>
</evidence>
<gene>
    <name evidence="3" type="ORF">SAMN04488081_0878</name>
</gene>
<proteinExistence type="predicted"/>
<dbReference type="SUPFAM" id="SSF49899">
    <property type="entry name" value="Concanavalin A-like lectins/glucanases"/>
    <property type="match status" value="1"/>
</dbReference>
<dbReference type="Proteomes" id="UP000198647">
    <property type="component" value="Unassembled WGS sequence"/>
</dbReference>
<protein>
    <submittedName>
        <fullName evidence="3">Phage minor structural protein, N-terminal region</fullName>
    </submittedName>
</protein>
<name>A0A1H3D9B2_9BACI</name>
<feature type="coiled-coil region" evidence="1">
    <location>
        <begin position="722"/>
        <end position="777"/>
    </location>
</feature>
<comment type="caution">
    <text evidence="3">The sequence shown here is derived from an EMBL/GenBank/DDBJ whole genome shotgun (WGS) entry which is preliminary data.</text>
</comment>
<dbReference type="RefSeq" id="WP_093105881.1">
    <property type="nucleotide sequence ID" value="NZ_FNOS01000002.1"/>
</dbReference>
<dbReference type="Pfam" id="PF13385">
    <property type="entry name" value="Laminin_G_3"/>
    <property type="match status" value="1"/>
</dbReference>